<dbReference type="GeneID" id="25915485"/>
<dbReference type="Pfam" id="PF00005">
    <property type="entry name" value="ABC_tran"/>
    <property type="match status" value="1"/>
</dbReference>
<dbReference type="EMBL" id="KQ247008">
    <property type="protein sequence ID" value="KNC72462.1"/>
    <property type="molecule type" value="Genomic_DNA"/>
</dbReference>
<dbReference type="InterPro" id="IPR027417">
    <property type="entry name" value="P-loop_NTPase"/>
</dbReference>
<reference evidence="6 7" key="1">
    <citation type="submission" date="2011-02" db="EMBL/GenBank/DDBJ databases">
        <title>The Genome Sequence of Sphaeroforma arctica JP610.</title>
        <authorList>
            <consortium name="The Broad Institute Genome Sequencing Platform"/>
            <person name="Russ C."/>
            <person name="Cuomo C."/>
            <person name="Young S.K."/>
            <person name="Zeng Q."/>
            <person name="Gargeya S."/>
            <person name="Alvarado L."/>
            <person name="Berlin A."/>
            <person name="Chapman S.B."/>
            <person name="Chen Z."/>
            <person name="Freedman E."/>
            <person name="Gellesch M."/>
            <person name="Goldberg J."/>
            <person name="Griggs A."/>
            <person name="Gujja S."/>
            <person name="Heilman E."/>
            <person name="Heiman D."/>
            <person name="Howarth C."/>
            <person name="Mehta T."/>
            <person name="Neiman D."/>
            <person name="Pearson M."/>
            <person name="Roberts A."/>
            <person name="Saif S."/>
            <person name="Shea T."/>
            <person name="Shenoy N."/>
            <person name="Sisk P."/>
            <person name="Stolte C."/>
            <person name="Sykes S."/>
            <person name="White J."/>
            <person name="Yandava C."/>
            <person name="Burger G."/>
            <person name="Gray M.W."/>
            <person name="Holland P.W.H."/>
            <person name="King N."/>
            <person name="Lang F.B.F."/>
            <person name="Roger A.J."/>
            <person name="Ruiz-Trillo I."/>
            <person name="Haas B."/>
            <person name="Nusbaum C."/>
            <person name="Birren B."/>
        </authorList>
    </citation>
    <scope>NUCLEOTIDE SEQUENCE [LARGE SCALE GENOMIC DNA]</scope>
    <source>
        <strain evidence="6 7">JP610</strain>
    </source>
</reference>
<dbReference type="Pfam" id="PF12848">
    <property type="entry name" value="ABC_tran_Xtn"/>
    <property type="match status" value="1"/>
</dbReference>
<accession>A0A0L0F6V2</accession>
<feature type="domain" description="ABC-transporter extension" evidence="5">
    <location>
        <begin position="1"/>
        <end position="42"/>
    </location>
</feature>
<sequence>DFIDKWRYNAKRSSLAQSKIKILEKLPVLRPVVPETTIKFRFKEPEQLTPPILQLQEVHFRYSEDGPWILRGIDFGVRMESRLGIMGVNGSGKTTLLKLLINQLEPVKGDFRQNPKVKVGYFSQHFIDQLDYSMNPLNLFRSRFPGV</sequence>
<dbReference type="GO" id="GO:0005524">
    <property type="term" value="F:ATP binding"/>
    <property type="evidence" value="ECO:0007669"/>
    <property type="project" value="UniProtKB-KW"/>
</dbReference>
<gene>
    <name evidence="6" type="ORF">SARC_14981</name>
</gene>
<dbReference type="RefSeq" id="XP_014146364.1">
    <property type="nucleotide sequence ID" value="XM_014290889.1"/>
</dbReference>
<dbReference type="InterPro" id="IPR050611">
    <property type="entry name" value="ABCF"/>
</dbReference>
<evidence type="ECO:0000259" key="4">
    <source>
        <dbReference type="Pfam" id="PF00005"/>
    </source>
</evidence>
<dbReference type="eggNOG" id="KOG0062">
    <property type="taxonomic scope" value="Eukaryota"/>
</dbReference>
<keyword evidence="7" id="KW-1185">Reference proteome</keyword>
<evidence type="ECO:0000313" key="7">
    <source>
        <dbReference type="Proteomes" id="UP000054560"/>
    </source>
</evidence>
<keyword evidence="3" id="KW-0067">ATP-binding</keyword>
<feature type="domain" description="ABC transporter" evidence="4">
    <location>
        <begin position="70"/>
        <end position="131"/>
    </location>
</feature>
<protein>
    <submittedName>
        <fullName evidence="6">Uncharacterized protein</fullName>
    </submittedName>
</protein>
<evidence type="ECO:0000256" key="1">
    <source>
        <dbReference type="ARBA" id="ARBA00022737"/>
    </source>
</evidence>
<dbReference type="STRING" id="667725.A0A0L0F6V2"/>
<keyword evidence="2" id="KW-0547">Nucleotide-binding</keyword>
<dbReference type="Proteomes" id="UP000054560">
    <property type="component" value="Unassembled WGS sequence"/>
</dbReference>
<organism evidence="6 7">
    <name type="scientific">Sphaeroforma arctica JP610</name>
    <dbReference type="NCBI Taxonomy" id="667725"/>
    <lineage>
        <taxon>Eukaryota</taxon>
        <taxon>Ichthyosporea</taxon>
        <taxon>Ichthyophonida</taxon>
        <taxon>Sphaeroforma</taxon>
    </lineage>
</organism>
<evidence type="ECO:0000313" key="6">
    <source>
        <dbReference type="EMBL" id="KNC72462.1"/>
    </source>
</evidence>
<dbReference type="InterPro" id="IPR032781">
    <property type="entry name" value="ABC_tran_Xtn"/>
</dbReference>
<dbReference type="GO" id="GO:0016887">
    <property type="term" value="F:ATP hydrolysis activity"/>
    <property type="evidence" value="ECO:0007669"/>
    <property type="project" value="InterPro"/>
</dbReference>
<name>A0A0L0F6V2_9EUKA</name>
<keyword evidence="1" id="KW-0677">Repeat</keyword>
<feature type="non-terminal residue" evidence="6">
    <location>
        <position position="1"/>
    </location>
</feature>
<dbReference type="FunFam" id="3.40.50.300:FF:001092">
    <property type="entry name" value="ATP-binding cassette sub-family F member 2"/>
    <property type="match status" value="1"/>
</dbReference>
<evidence type="ECO:0000259" key="5">
    <source>
        <dbReference type="Pfam" id="PF12848"/>
    </source>
</evidence>
<dbReference type="SUPFAM" id="SSF52540">
    <property type="entry name" value="P-loop containing nucleoside triphosphate hydrolases"/>
    <property type="match status" value="1"/>
</dbReference>
<dbReference type="Gene3D" id="3.40.50.300">
    <property type="entry name" value="P-loop containing nucleotide triphosphate hydrolases"/>
    <property type="match status" value="1"/>
</dbReference>
<evidence type="ECO:0000256" key="3">
    <source>
        <dbReference type="ARBA" id="ARBA00022840"/>
    </source>
</evidence>
<dbReference type="InterPro" id="IPR003439">
    <property type="entry name" value="ABC_transporter-like_ATP-bd"/>
</dbReference>
<dbReference type="PANTHER" id="PTHR19211:SF117">
    <property type="entry name" value="ATP-BINDING CASSETTE SUB-FAMILY F MEMBER 3"/>
    <property type="match status" value="1"/>
</dbReference>
<dbReference type="OrthoDB" id="2110130at2759"/>
<evidence type="ECO:0000256" key="2">
    <source>
        <dbReference type="ARBA" id="ARBA00022741"/>
    </source>
</evidence>
<dbReference type="PANTHER" id="PTHR19211">
    <property type="entry name" value="ATP-BINDING TRANSPORT PROTEIN-RELATED"/>
    <property type="match status" value="1"/>
</dbReference>
<dbReference type="AlphaFoldDB" id="A0A0L0F6V2"/>
<proteinExistence type="predicted"/>